<evidence type="ECO:0000313" key="3">
    <source>
        <dbReference type="Proteomes" id="UP001162891"/>
    </source>
</evidence>
<evidence type="ECO:0000256" key="1">
    <source>
        <dbReference type="SAM" id="MobiDB-lite"/>
    </source>
</evidence>
<feature type="compositionally biased region" description="Basic and acidic residues" evidence="1">
    <location>
        <begin position="1"/>
        <end position="12"/>
    </location>
</feature>
<name>A0ABM7X066_9BACT</name>
<sequence length="74" mass="7777">MTGGRLAEDGAGRPRPVSARATEAPQRYGPRTLPDVAHHAALLATLVYGLRVAARRRVARGPALPGRERAPVSG</sequence>
<accession>A0ABM7X066</accession>
<protein>
    <submittedName>
        <fullName evidence="2">Uncharacterized protein</fullName>
    </submittedName>
</protein>
<feature type="region of interest" description="Disordered" evidence="1">
    <location>
        <begin position="1"/>
        <end position="32"/>
    </location>
</feature>
<gene>
    <name evidence="2" type="ORF">AMOR_41750</name>
</gene>
<dbReference type="EMBL" id="AP025591">
    <property type="protein sequence ID" value="BDG05179.1"/>
    <property type="molecule type" value="Genomic_DNA"/>
</dbReference>
<organism evidence="2 3">
    <name type="scientific">Anaeromyxobacter oryzae</name>
    <dbReference type="NCBI Taxonomy" id="2918170"/>
    <lineage>
        <taxon>Bacteria</taxon>
        <taxon>Pseudomonadati</taxon>
        <taxon>Myxococcota</taxon>
        <taxon>Myxococcia</taxon>
        <taxon>Myxococcales</taxon>
        <taxon>Cystobacterineae</taxon>
        <taxon>Anaeromyxobacteraceae</taxon>
        <taxon>Anaeromyxobacter</taxon>
    </lineage>
</organism>
<evidence type="ECO:0000313" key="2">
    <source>
        <dbReference type="EMBL" id="BDG05179.1"/>
    </source>
</evidence>
<reference evidence="3" key="1">
    <citation type="journal article" date="2022" name="Int. J. Syst. Evol. Microbiol.">
        <title>Anaeromyxobacter oryzae sp. nov., Anaeromyxobacter diazotrophicus sp. nov. and Anaeromyxobacter paludicola sp. nov., isolated from paddy soils.</title>
        <authorList>
            <person name="Itoh H."/>
            <person name="Xu Z."/>
            <person name="Mise K."/>
            <person name="Masuda Y."/>
            <person name="Ushijima N."/>
            <person name="Hayakawa C."/>
            <person name="Shiratori Y."/>
            <person name="Senoo K."/>
        </authorList>
    </citation>
    <scope>NUCLEOTIDE SEQUENCE [LARGE SCALE GENOMIC DNA]</scope>
    <source>
        <strain evidence="3">Red232</strain>
    </source>
</reference>
<proteinExistence type="predicted"/>
<keyword evidence="3" id="KW-1185">Reference proteome</keyword>
<dbReference type="Proteomes" id="UP001162891">
    <property type="component" value="Chromosome"/>
</dbReference>